<dbReference type="Proteomes" id="UP000078070">
    <property type="component" value="Chromosome"/>
</dbReference>
<dbReference type="InterPro" id="IPR050679">
    <property type="entry name" value="Bact_HTH_transcr_reg"/>
</dbReference>
<evidence type="ECO:0000256" key="3">
    <source>
        <dbReference type="ARBA" id="ARBA00023163"/>
    </source>
</evidence>
<accession>A0A1A9EZ42</accession>
<dbReference type="PRINTS" id="PR00035">
    <property type="entry name" value="HTHGNTR"/>
</dbReference>
<keyword evidence="2" id="KW-0238">DNA-binding</keyword>
<dbReference type="KEGG" id="mars:A8C75_11880"/>
<evidence type="ECO:0000313" key="6">
    <source>
        <dbReference type="Proteomes" id="UP000078070"/>
    </source>
</evidence>
<dbReference type="InterPro" id="IPR036390">
    <property type="entry name" value="WH_DNA-bd_sf"/>
</dbReference>
<dbReference type="AlphaFoldDB" id="A0A1A9EZ42"/>
<dbReference type="SUPFAM" id="SSF46785">
    <property type="entry name" value="Winged helix' DNA-binding domain"/>
    <property type="match status" value="1"/>
</dbReference>
<dbReference type="Gene3D" id="3.40.1410.10">
    <property type="entry name" value="Chorismate lyase-like"/>
    <property type="match status" value="1"/>
</dbReference>
<dbReference type="SUPFAM" id="SSF64288">
    <property type="entry name" value="Chorismate lyase-like"/>
    <property type="match status" value="1"/>
</dbReference>
<dbReference type="SMART" id="SM00866">
    <property type="entry name" value="UTRA"/>
    <property type="match status" value="1"/>
</dbReference>
<dbReference type="PANTHER" id="PTHR44846">
    <property type="entry name" value="MANNOSYL-D-GLYCERATE TRANSPORT/METABOLISM SYSTEM REPRESSOR MNGR-RELATED"/>
    <property type="match status" value="1"/>
</dbReference>
<dbReference type="STRING" id="1821621.A8C75_11880"/>
<dbReference type="InterPro" id="IPR000524">
    <property type="entry name" value="Tscrpt_reg_HTH_GntR"/>
</dbReference>
<dbReference type="Pfam" id="PF00392">
    <property type="entry name" value="GntR"/>
    <property type="match status" value="1"/>
</dbReference>
<dbReference type="InterPro" id="IPR036388">
    <property type="entry name" value="WH-like_DNA-bd_sf"/>
</dbReference>
<dbReference type="Gene3D" id="1.10.10.10">
    <property type="entry name" value="Winged helix-like DNA-binding domain superfamily/Winged helix DNA-binding domain"/>
    <property type="match status" value="1"/>
</dbReference>
<dbReference type="OrthoDB" id="6626198at2"/>
<dbReference type="EMBL" id="CP015839">
    <property type="protein sequence ID" value="ANG63102.1"/>
    <property type="molecule type" value="Genomic_DNA"/>
</dbReference>
<dbReference type="PANTHER" id="PTHR44846:SF1">
    <property type="entry name" value="MANNOSYL-D-GLYCERATE TRANSPORT_METABOLISM SYSTEM REPRESSOR MNGR-RELATED"/>
    <property type="match status" value="1"/>
</dbReference>
<keyword evidence="6" id="KW-1185">Reference proteome</keyword>
<dbReference type="InterPro" id="IPR028978">
    <property type="entry name" value="Chorismate_lyase_/UTRA_dom_sf"/>
</dbReference>
<proteinExistence type="predicted"/>
<dbReference type="FunFam" id="1.10.10.10:FF:000079">
    <property type="entry name" value="GntR family transcriptional regulator"/>
    <property type="match status" value="1"/>
</dbReference>
<dbReference type="CDD" id="cd07377">
    <property type="entry name" value="WHTH_GntR"/>
    <property type="match status" value="1"/>
</dbReference>
<organism evidence="5 6">
    <name type="scientific">Marinobacterium aestuarii</name>
    <dbReference type="NCBI Taxonomy" id="1821621"/>
    <lineage>
        <taxon>Bacteria</taxon>
        <taxon>Pseudomonadati</taxon>
        <taxon>Pseudomonadota</taxon>
        <taxon>Gammaproteobacteria</taxon>
        <taxon>Oceanospirillales</taxon>
        <taxon>Oceanospirillaceae</taxon>
        <taxon>Marinobacterium</taxon>
    </lineage>
</organism>
<evidence type="ECO:0000256" key="1">
    <source>
        <dbReference type="ARBA" id="ARBA00023015"/>
    </source>
</evidence>
<gene>
    <name evidence="5" type="ORF">A8C75_11880</name>
</gene>
<evidence type="ECO:0000256" key="2">
    <source>
        <dbReference type="ARBA" id="ARBA00023125"/>
    </source>
</evidence>
<protein>
    <submittedName>
        <fullName evidence="5">GntR family transcriptional regulator</fullName>
    </submittedName>
</protein>
<evidence type="ECO:0000313" key="5">
    <source>
        <dbReference type="EMBL" id="ANG63102.1"/>
    </source>
</evidence>
<keyword evidence="1" id="KW-0805">Transcription regulation</keyword>
<reference evidence="5 6" key="2">
    <citation type="journal article" date="2018" name="Int. J. Syst. Evol. Microbiol.">
        <title>Marinobacterium aestuarii sp. nov., a benzene-degrading marine bacterium isolated from estuary sediment.</title>
        <authorList>
            <person name="Bae S.S."/>
            <person name="Jung J."/>
            <person name="Chung D."/>
            <person name="Baek K."/>
        </authorList>
    </citation>
    <scope>NUCLEOTIDE SEQUENCE [LARGE SCALE GENOMIC DNA]</scope>
    <source>
        <strain evidence="5 6">ST58-10</strain>
    </source>
</reference>
<dbReference type="SMART" id="SM00345">
    <property type="entry name" value="HTH_GNTR"/>
    <property type="match status" value="1"/>
</dbReference>
<keyword evidence="3" id="KW-0804">Transcription</keyword>
<dbReference type="PROSITE" id="PS50949">
    <property type="entry name" value="HTH_GNTR"/>
    <property type="match status" value="1"/>
</dbReference>
<dbReference type="GO" id="GO:0003700">
    <property type="term" value="F:DNA-binding transcription factor activity"/>
    <property type="evidence" value="ECO:0007669"/>
    <property type="project" value="InterPro"/>
</dbReference>
<dbReference type="InterPro" id="IPR011663">
    <property type="entry name" value="UTRA"/>
</dbReference>
<reference evidence="6" key="1">
    <citation type="submission" date="2016-05" db="EMBL/GenBank/DDBJ databases">
        <authorList>
            <person name="Baek K."/>
            <person name="Yang S.-J."/>
        </authorList>
    </citation>
    <scope>NUCLEOTIDE SEQUENCE [LARGE SCALE GENOMIC DNA]</scope>
    <source>
        <strain evidence="6">ST58-10</strain>
    </source>
</reference>
<name>A0A1A9EZ42_9GAMM</name>
<evidence type="ECO:0000259" key="4">
    <source>
        <dbReference type="PROSITE" id="PS50949"/>
    </source>
</evidence>
<dbReference type="Pfam" id="PF07702">
    <property type="entry name" value="UTRA"/>
    <property type="match status" value="1"/>
</dbReference>
<dbReference type="GO" id="GO:0045892">
    <property type="term" value="P:negative regulation of DNA-templated transcription"/>
    <property type="evidence" value="ECO:0007669"/>
    <property type="project" value="TreeGrafter"/>
</dbReference>
<dbReference type="GO" id="GO:0003677">
    <property type="term" value="F:DNA binding"/>
    <property type="evidence" value="ECO:0007669"/>
    <property type="project" value="UniProtKB-KW"/>
</dbReference>
<feature type="domain" description="HTH gntR-type" evidence="4">
    <location>
        <begin position="23"/>
        <end position="91"/>
    </location>
</feature>
<sequence>MDKTDSLIHSIFDAPVESSRVAKPLYLQLQQRIRDAIHNGQLQYGEAIPPEREIASSMKVSRVTVRRAIDDLVTEGLLVQRQGVGTFVSDRVEQPLNFLKSFSEVMRDRGRNPGSKWLDRSLGLASAEEQRALKLGPDDEVVRFHRLRTVDDQPMGLEMAAIPRRFLDNPFAIKDSLYQVMSELGLRPVKALQRLRAISIDETRAAHLGIPVNSAVLYIERLGLLADDTPVEFTRSWFPGDAYDFVAEIRNPDGVPVESI</sequence>
<dbReference type="RefSeq" id="WP_067382453.1">
    <property type="nucleotide sequence ID" value="NZ_CP015839.1"/>
</dbReference>